<evidence type="ECO:0000259" key="1">
    <source>
        <dbReference type="Pfam" id="PF18717"/>
    </source>
</evidence>
<sequence>PPLWARLPSDIIPTYRTVSFTALPPIIPLDNTALPRCRCGWTMTAQPDAAQIQTIDCIVYGVQNAVRRQIQVVPCTVCPPRFGNYAGPDLGTLGLYNYNNKRVIAHSLLNDYSNNFTKIATPFNGYVDVVSRRYTESEESVDLDLAFLSPDDFRAIWFGFARLQHNDVAFECVTCGRNPRVIIADGISAGFDVKQLQASLRPPT</sequence>
<feature type="non-terminal residue" evidence="2">
    <location>
        <position position="1"/>
    </location>
</feature>
<dbReference type="InParanoid" id="A0A165DUZ5"/>
<evidence type="ECO:0000313" key="2">
    <source>
        <dbReference type="EMBL" id="KZV85421.1"/>
    </source>
</evidence>
<dbReference type="OrthoDB" id="5598737at2759"/>
<reference evidence="2 3" key="1">
    <citation type="journal article" date="2016" name="Mol. Biol. Evol.">
        <title>Comparative Genomics of Early-Diverging Mushroom-Forming Fungi Provides Insights into the Origins of Lignocellulose Decay Capabilities.</title>
        <authorList>
            <person name="Nagy L.G."/>
            <person name="Riley R."/>
            <person name="Tritt A."/>
            <person name="Adam C."/>
            <person name="Daum C."/>
            <person name="Floudas D."/>
            <person name="Sun H."/>
            <person name="Yadav J.S."/>
            <person name="Pangilinan J."/>
            <person name="Larsson K.H."/>
            <person name="Matsuura K."/>
            <person name="Barry K."/>
            <person name="Labutti K."/>
            <person name="Kuo R."/>
            <person name="Ohm R.A."/>
            <person name="Bhattacharya S.S."/>
            <person name="Shirouzu T."/>
            <person name="Yoshinaga Y."/>
            <person name="Martin F.M."/>
            <person name="Grigoriev I.V."/>
            <person name="Hibbett D.S."/>
        </authorList>
    </citation>
    <scope>NUCLEOTIDE SEQUENCE [LARGE SCALE GENOMIC DNA]</scope>
    <source>
        <strain evidence="2 3">HHB12029</strain>
    </source>
</reference>
<gene>
    <name evidence="2" type="ORF">EXIGLDRAFT_586931</name>
</gene>
<dbReference type="Pfam" id="PF18717">
    <property type="entry name" value="CxC4"/>
    <property type="match status" value="1"/>
</dbReference>
<feature type="non-terminal residue" evidence="2">
    <location>
        <position position="204"/>
    </location>
</feature>
<feature type="domain" description="HMG" evidence="1">
    <location>
        <begin position="22"/>
        <end position="160"/>
    </location>
</feature>
<dbReference type="Proteomes" id="UP000077266">
    <property type="component" value="Unassembled WGS sequence"/>
</dbReference>
<evidence type="ECO:0000313" key="3">
    <source>
        <dbReference type="Proteomes" id="UP000077266"/>
    </source>
</evidence>
<organism evidence="2 3">
    <name type="scientific">Exidia glandulosa HHB12029</name>
    <dbReference type="NCBI Taxonomy" id="1314781"/>
    <lineage>
        <taxon>Eukaryota</taxon>
        <taxon>Fungi</taxon>
        <taxon>Dikarya</taxon>
        <taxon>Basidiomycota</taxon>
        <taxon>Agaricomycotina</taxon>
        <taxon>Agaricomycetes</taxon>
        <taxon>Auriculariales</taxon>
        <taxon>Exidiaceae</taxon>
        <taxon>Exidia</taxon>
    </lineage>
</organism>
<proteinExistence type="predicted"/>
<dbReference type="InterPro" id="IPR040648">
    <property type="entry name" value="HMGXB3_CxC4"/>
</dbReference>
<keyword evidence="3" id="KW-1185">Reference proteome</keyword>
<accession>A0A165DUZ5</accession>
<dbReference type="EMBL" id="KV426189">
    <property type="protein sequence ID" value="KZV85421.1"/>
    <property type="molecule type" value="Genomic_DNA"/>
</dbReference>
<name>A0A165DUZ5_EXIGL</name>
<dbReference type="AlphaFoldDB" id="A0A165DUZ5"/>
<protein>
    <recommendedName>
        <fullName evidence="1">HMG domain-containing protein</fullName>
    </recommendedName>
</protein>